<feature type="domain" description="Membrane insertase YidC/Oxa/ALB C-terminal" evidence="8">
    <location>
        <begin position="119"/>
        <end position="337"/>
    </location>
</feature>
<keyword evidence="10" id="KW-1185">Reference proteome</keyword>
<keyword evidence="4 7" id="KW-1133">Transmembrane helix</keyword>
<proteinExistence type="inferred from homology"/>
<comment type="similarity">
    <text evidence="2 6">Belongs to the OXA1/ALB3/YidC family.</text>
</comment>
<feature type="transmembrane region" description="Helical" evidence="7">
    <location>
        <begin position="208"/>
        <end position="229"/>
    </location>
</feature>
<name>A0ABQ7K8J5_9FUNG</name>
<keyword evidence="5 7" id="KW-0472">Membrane</keyword>
<feature type="transmembrane region" description="Helical" evidence="7">
    <location>
        <begin position="300"/>
        <end position="324"/>
    </location>
</feature>
<evidence type="ECO:0000313" key="9">
    <source>
        <dbReference type="EMBL" id="KAG0293561.1"/>
    </source>
</evidence>
<dbReference type="InterPro" id="IPR001708">
    <property type="entry name" value="YidC/ALB3/OXA1/COX18"/>
</dbReference>
<organism evidence="9 10">
    <name type="scientific">Linnemannia gamsii</name>
    <dbReference type="NCBI Taxonomy" id="64522"/>
    <lineage>
        <taxon>Eukaryota</taxon>
        <taxon>Fungi</taxon>
        <taxon>Fungi incertae sedis</taxon>
        <taxon>Mucoromycota</taxon>
        <taxon>Mortierellomycotina</taxon>
        <taxon>Mortierellomycetes</taxon>
        <taxon>Mortierellales</taxon>
        <taxon>Mortierellaceae</taxon>
        <taxon>Linnemannia</taxon>
    </lineage>
</organism>
<feature type="transmembrane region" description="Helical" evidence="7">
    <location>
        <begin position="263"/>
        <end position="279"/>
    </location>
</feature>
<evidence type="ECO:0000256" key="3">
    <source>
        <dbReference type="ARBA" id="ARBA00022692"/>
    </source>
</evidence>
<evidence type="ECO:0000256" key="6">
    <source>
        <dbReference type="RuleBase" id="RU003945"/>
    </source>
</evidence>
<dbReference type="PANTHER" id="PTHR12428:SF65">
    <property type="entry name" value="CYTOCHROME C OXIDASE ASSEMBLY PROTEIN COX18, MITOCHONDRIAL"/>
    <property type="match status" value="1"/>
</dbReference>
<comment type="caution">
    <text evidence="9">The sequence shown here is derived from an EMBL/GenBank/DDBJ whole genome shotgun (WGS) entry which is preliminary data.</text>
</comment>
<accession>A0ABQ7K8J5</accession>
<protein>
    <submittedName>
        <fullName evidence="9">Cytochrome c oxidase assembly protein cox18, mitochondrial</fullName>
    </submittedName>
</protein>
<keyword evidence="3 6" id="KW-0812">Transmembrane</keyword>
<dbReference type="EMBL" id="JAAAIM010000151">
    <property type="protein sequence ID" value="KAG0293561.1"/>
    <property type="molecule type" value="Genomic_DNA"/>
</dbReference>
<evidence type="ECO:0000256" key="5">
    <source>
        <dbReference type="ARBA" id="ARBA00023136"/>
    </source>
</evidence>
<gene>
    <name evidence="9" type="primary">COX18</name>
    <name evidence="9" type="ORF">BGZ96_002668</name>
</gene>
<evidence type="ECO:0000256" key="2">
    <source>
        <dbReference type="ARBA" id="ARBA00009877"/>
    </source>
</evidence>
<evidence type="ECO:0000259" key="8">
    <source>
        <dbReference type="Pfam" id="PF02096"/>
    </source>
</evidence>
<comment type="subcellular location">
    <subcellularLocation>
        <location evidence="1 6">Membrane</location>
        <topology evidence="1 6">Multi-pass membrane protein</topology>
    </subcellularLocation>
</comment>
<dbReference type="Proteomes" id="UP001194696">
    <property type="component" value="Unassembled WGS sequence"/>
</dbReference>
<sequence>MWTAHASRTAIRAGTKSSLWGATIVPKAAAPLWSSSIVSRVTTIPGISIRSLSVSSSLRSSHDDLLVPATSASPLDSINESIDLSATADALLQEPSQANMLLVGTHSILEGIHSMGLPWWATIFCATFLLRTAITTPVAIYQQRAVGRMIELTPVLQAWLQTLKTSVGIDHKIKGRDYATFNAEIQDAYRAKVKELYSANKCNPRVSFMLPWVQIPLFITVSLTIRGMAGYPLPFLGGSNLPVEPGFAEGGTMWFTDLAATDPTWIMPIAVGATTLLNVELNGLMMSKTPTRNQVIFRNVFRALSISMIPIAHEAPMAICLYWLSSGSYSVFQNIAFRTPAVRQWLKLPPLPKKESV</sequence>
<reference evidence="9 10" key="1">
    <citation type="journal article" date="2020" name="Fungal Divers.">
        <title>Resolving the Mortierellaceae phylogeny through synthesis of multi-gene phylogenetics and phylogenomics.</title>
        <authorList>
            <person name="Vandepol N."/>
            <person name="Liber J."/>
            <person name="Desiro A."/>
            <person name="Na H."/>
            <person name="Kennedy M."/>
            <person name="Barry K."/>
            <person name="Grigoriev I.V."/>
            <person name="Miller A.N."/>
            <person name="O'Donnell K."/>
            <person name="Stajich J.E."/>
            <person name="Bonito G."/>
        </authorList>
    </citation>
    <scope>NUCLEOTIDE SEQUENCE [LARGE SCALE GENOMIC DNA]</scope>
    <source>
        <strain evidence="9 10">AD045</strain>
    </source>
</reference>
<evidence type="ECO:0000256" key="1">
    <source>
        <dbReference type="ARBA" id="ARBA00004141"/>
    </source>
</evidence>
<dbReference type="CDD" id="cd20069">
    <property type="entry name" value="5TM_Oxa1-like"/>
    <property type="match status" value="1"/>
</dbReference>
<dbReference type="Pfam" id="PF02096">
    <property type="entry name" value="60KD_IMP"/>
    <property type="match status" value="1"/>
</dbReference>
<evidence type="ECO:0000256" key="4">
    <source>
        <dbReference type="ARBA" id="ARBA00022989"/>
    </source>
</evidence>
<evidence type="ECO:0000313" key="10">
    <source>
        <dbReference type="Proteomes" id="UP001194696"/>
    </source>
</evidence>
<evidence type="ECO:0000256" key="7">
    <source>
        <dbReference type="SAM" id="Phobius"/>
    </source>
</evidence>
<dbReference type="InterPro" id="IPR028055">
    <property type="entry name" value="YidC/Oxa/ALB_C"/>
</dbReference>
<dbReference type="PANTHER" id="PTHR12428">
    <property type="entry name" value="OXA1"/>
    <property type="match status" value="1"/>
</dbReference>
<feature type="transmembrane region" description="Helical" evidence="7">
    <location>
        <begin position="119"/>
        <end position="141"/>
    </location>
</feature>